<gene>
    <name evidence="2" type="ORF">ACFSUL_03015</name>
</gene>
<dbReference type="Proteomes" id="UP001597506">
    <property type="component" value="Unassembled WGS sequence"/>
</dbReference>
<dbReference type="SMART" id="SM01118">
    <property type="entry name" value="CYTH"/>
    <property type="match status" value="1"/>
</dbReference>
<dbReference type="InterPro" id="IPR009195">
    <property type="entry name" value="Uncharacterised_YjbK"/>
</dbReference>
<dbReference type="Gene3D" id="2.40.320.10">
    <property type="entry name" value="Hypothetical Protein Pfu-838710-001"/>
    <property type="match status" value="1"/>
</dbReference>
<dbReference type="SUPFAM" id="SSF55154">
    <property type="entry name" value="CYTH-like phosphatases"/>
    <property type="match status" value="1"/>
</dbReference>
<organism evidence="2 3">
    <name type="scientific">Bacillus seohaeanensis</name>
    <dbReference type="NCBI Taxonomy" id="284580"/>
    <lineage>
        <taxon>Bacteria</taxon>
        <taxon>Bacillati</taxon>
        <taxon>Bacillota</taxon>
        <taxon>Bacilli</taxon>
        <taxon>Bacillales</taxon>
        <taxon>Bacillaceae</taxon>
        <taxon>Bacillus</taxon>
    </lineage>
</organism>
<dbReference type="CDD" id="cd07762">
    <property type="entry name" value="CYTH-like_Pase_1"/>
    <property type="match status" value="1"/>
</dbReference>
<evidence type="ECO:0000259" key="1">
    <source>
        <dbReference type="PROSITE" id="PS51707"/>
    </source>
</evidence>
<dbReference type="InterPro" id="IPR033469">
    <property type="entry name" value="CYTH-like_dom_sf"/>
</dbReference>
<evidence type="ECO:0000313" key="2">
    <source>
        <dbReference type="EMBL" id="MFD2679717.1"/>
    </source>
</evidence>
<dbReference type="PROSITE" id="PS51707">
    <property type="entry name" value="CYTH"/>
    <property type="match status" value="1"/>
</dbReference>
<proteinExistence type="predicted"/>
<dbReference type="EMBL" id="JBHUMF010000008">
    <property type="protein sequence ID" value="MFD2679717.1"/>
    <property type="molecule type" value="Genomic_DNA"/>
</dbReference>
<sequence>MSQEIEIEFKNLLTKEEYFSLLNYFKIDESLFTFQENHYFDTNNFALKDRQSALRIRSKQDTYTLTLKTPLEEGLLETNQTLQKEEAEALLNDGVFPFGEVNNTLQSLGIPTKQLHYFGTLTTKRAEIEYKNGLLVFDASFYMNVEDYELEYEVKDYDAGQKRFLSLLEERNIPTRKTENKVKRFYNAKLRQQ</sequence>
<dbReference type="RefSeq" id="WP_377932575.1">
    <property type="nucleotide sequence ID" value="NZ_JBHUMF010000008.1"/>
</dbReference>
<keyword evidence="3" id="KW-1185">Reference proteome</keyword>
<reference evidence="3" key="1">
    <citation type="journal article" date="2019" name="Int. J. Syst. Evol. Microbiol.">
        <title>The Global Catalogue of Microorganisms (GCM) 10K type strain sequencing project: providing services to taxonomists for standard genome sequencing and annotation.</title>
        <authorList>
            <consortium name="The Broad Institute Genomics Platform"/>
            <consortium name="The Broad Institute Genome Sequencing Center for Infectious Disease"/>
            <person name="Wu L."/>
            <person name="Ma J."/>
        </authorList>
    </citation>
    <scope>NUCLEOTIDE SEQUENCE [LARGE SCALE GENOMIC DNA]</scope>
    <source>
        <strain evidence="3">KCTC 3913</strain>
    </source>
</reference>
<name>A0ABW5RQ25_9BACI</name>
<accession>A0ABW5RQ25</accession>
<dbReference type="InterPro" id="IPR023577">
    <property type="entry name" value="CYTH_domain"/>
</dbReference>
<comment type="caution">
    <text evidence="2">The sequence shown here is derived from an EMBL/GenBank/DDBJ whole genome shotgun (WGS) entry which is preliminary data.</text>
</comment>
<dbReference type="Pfam" id="PF01928">
    <property type="entry name" value="CYTH"/>
    <property type="match status" value="1"/>
</dbReference>
<feature type="domain" description="CYTH" evidence="1">
    <location>
        <begin position="4"/>
        <end position="192"/>
    </location>
</feature>
<protein>
    <submittedName>
        <fullName evidence="2">CYTH domain-containing protein</fullName>
    </submittedName>
</protein>
<evidence type="ECO:0000313" key="3">
    <source>
        <dbReference type="Proteomes" id="UP001597506"/>
    </source>
</evidence>
<dbReference type="PIRSF" id="PIRSF012526">
    <property type="entry name" value="CYTH_UCP012526"/>
    <property type="match status" value="1"/>
</dbReference>